<protein>
    <submittedName>
        <fullName evidence="1">Uncharacterized protein</fullName>
    </submittedName>
</protein>
<gene>
    <name evidence="1" type="ORF">QFC22_001338</name>
</gene>
<evidence type="ECO:0000313" key="1">
    <source>
        <dbReference type="EMBL" id="KAJ9123145.1"/>
    </source>
</evidence>
<name>A0ACC2XGI8_9TREE</name>
<organism evidence="1 2">
    <name type="scientific">Naganishia vaughanmartiniae</name>
    <dbReference type="NCBI Taxonomy" id="1424756"/>
    <lineage>
        <taxon>Eukaryota</taxon>
        <taxon>Fungi</taxon>
        <taxon>Dikarya</taxon>
        <taxon>Basidiomycota</taxon>
        <taxon>Agaricomycotina</taxon>
        <taxon>Tremellomycetes</taxon>
        <taxon>Filobasidiales</taxon>
        <taxon>Filobasidiaceae</taxon>
        <taxon>Naganishia</taxon>
    </lineage>
</organism>
<dbReference type="EMBL" id="JASBWU010000003">
    <property type="protein sequence ID" value="KAJ9123145.1"/>
    <property type="molecule type" value="Genomic_DNA"/>
</dbReference>
<evidence type="ECO:0000313" key="2">
    <source>
        <dbReference type="Proteomes" id="UP001243375"/>
    </source>
</evidence>
<comment type="caution">
    <text evidence="1">The sequence shown here is derived from an EMBL/GenBank/DDBJ whole genome shotgun (WGS) entry which is preliminary data.</text>
</comment>
<dbReference type="Proteomes" id="UP001243375">
    <property type="component" value="Unassembled WGS sequence"/>
</dbReference>
<reference evidence="1" key="1">
    <citation type="submission" date="2023-04" db="EMBL/GenBank/DDBJ databases">
        <title>Draft Genome sequencing of Naganishia species isolated from polar environments using Oxford Nanopore Technology.</title>
        <authorList>
            <person name="Leo P."/>
            <person name="Venkateswaran K."/>
        </authorList>
    </citation>
    <scope>NUCLEOTIDE SEQUENCE</scope>
    <source>
        <strain evidence="1">MNA-CCFEE 5425</strain>
    </source>
</reference>
<accession>A0ACC2XGI8</accession>
<proteinExistence type="predicted"/>
<sequence length="907" mass="100706">MSSPSKQEPHEAENDIPAIRLERKDSIISTFEDDNEIPWLEFRWMHGGAQYMNLPTAPITSQATNYVAFSTSENHRLEEAYQQLSEEEKKEVGQVSGKGMTEETDKGKKKEGDTANEKNGKTTKKETDPAADQLKIEKTDSYMEMEVGDGVLGPDDVDDHEQYPDPGNEIPTVWKDRKAQEEKDKQEEDLDTVVGVTVSQDSLFEVSIATMSLNPVFWPHTGKRVPVIRATWFINDDSHPCEWELAEELERGYQEIKPWLSSYPDELQKAIEQGEKAAEKLHHPLPAKLNVGVSVVYQDAECGQIVQSGMSSYLNKLFWTSVRSKPSGTMVYRGYGAASRASGKTSKASSRRNSTTSRRDSVSSIRSTGTTPEKSKLATDDGAIPTDESGDEHTEPARRAQHDTVKAKKTHRHTLSADDGHSVPLPLGHKAKKVVHMAEQTKDRLKEHLEKGNANKVDKSRQDAMDEEQVPLANEEDDGTECTDLILVIHGIGQQLAMQGNEGFNFVYAANLLRQVMRTQAHNPALGSIIRNRRVQVLPIQWRASLKLEQKQDPEDHAHGMDNTFTMADITLPKIPAIRQVTNAVLLDIPLFMSHHREAMIEAVCLQANRAYRLWCARNPAFDGKGRVHVIGHSFLFNTSNLFLCGSPLGIFLHLDQAQIMPRKGRERTMRKLISTKQKEEGELNLNQSTIADSPQDEALDRAGRFGCMSCDSLYNIVHLSDPVAYTLNATVDCKIAKNRPPLPITSVTAPFYSSVTEPLANLTKYFDGIPMPSLPIPSFMSSEKGKDPGKTDKTAKKPTMVRLPSGIEMSGPEGEERLRGSRGERRFSALNPHGNVDFVLPSGGVSEYLDALTSHASYWADPNFGAFLLAEIFAQRLDMLRTGMGLANLNGLGNGIGSISENDIPL</sequence>
<keyword evidence="2" id="KW-1185">Reference proteome</keyword>